<feature type="compositionally biased region" description="Basic and acidic residues" evidence="1">
    <location>
        <begin position="70"/>
        <end position="103"/>
    </location>
</feature>
<evidence type="ECO:0000313" key="3">
    <source>
        <dbReference type="Proteomes" id="UP001244787"/>
    </source>
</evidence>
<dbReference type="Proteomes" id="UP001244787">
    <property type="component" value="Unassembled WGS sequence"/>
</dbReference>
<gene>
    <name evidence="2" type="ORF">QRD02_05055</name>
</gene>
<evidence type="ECO:0000313" key="2">
    <source>
        <dbReference type="EMBL" id="MDN3723740.1"/>
    </source>
</evidence>
<protein>
    <recommendedName>
        <fullName evidence="4">General stress protein CsbD</fullName>
    </recommendedName>
</protein>
<name>A0ABT8DKR8_9FLAO</name>
<proteinExistence type="predicted"/>
<dbReference type="RefSeq" id="WP_290253827.1">
    <property type="nucleotide sequence ID" value="NZ_JAUGQQ010000002.1"/>
</dbReference>
<evidence type="ECO:0008006" key="4">
    <source>
        <dbReference type="Google" id="ProtNLM"/>
    </source>
</evidence>
<organism evidence="2 3">
    <name type="scientific">Aequorivita aurantiaca</name>
    <dbReference type="NCBI Taxonomy" id="3053356"/>
    <lineage>
        <taxon>Bacteria</taxon>
        <taxon>Pseudomonadati</taxon>
        <taxon>Bacteroidota</taxon>
        <taxon>Flavobacteriia</taxon>
        <taxon>Flavobacteriales</taxon>
        <taxon>Flavobacteriaceae</taxon>
        <taxon>Aequorivita</taxon>
    </lineage>
</organism>
<comment type="caution">
    <text evidence="2">The sequence shown here is derived from an EMBL/GenBank/DDBJ whole genome shotgun (WGS) entry which is preliminary data.</text>
</comment>
<feature type="region of interest" description="Disordered" evidence="1">
    <location>
        <begin position="1"/>
        <end position="46"/>
    </location>
</feature>
<feature type="region of interest" description="Disordered" evidence="1">
    <location>
        <begin position="67"/>
        <end position="103"/>
    </location>
</feature>
<reference evidence="2 3" key="1">
    <citation type="submission" date="2023-06" db="EMBL/GenBank/DDBJ databases">
        <authorList>
            <person name="Ye Y.-Q."/>
            <person name="Du Z.-J."/>
        </authorList>
    </citation>
    <scope>NUCLEOTIDE SEQUENCE [LARGE SCALE GENOMIC DNA]</scope>
    <source>
        <strain evidence="2 3">SDUM287046</strain>
    </source>
</reference>
<keyword evidence="3" id="KW-1185">Reference proteome</keyword>
<sequence>MSKEVNPKHSVGRGPQRAQHNEPNEKSYTNAGAKEEVENTANDDDYLEKKWKKIASNFNKKYNLDVSSSEMKENSFSDTLKNLEERTGKSGTDLKKEIENWKE</sequence>
<evidence type="ECO:0000256" key="1">
    <source>
        <dbReference type="SAM" id="MobiDB-lite"/>
    </source>
</evidence>
<accession>A0ABT8DKR8</accession>
<dbReference type="EMBL" id="JAUGQQ010000002">
    <property type="protein sequence ID" value="MDN3723740.1"/>
    <property type="molecule type" value="Genomic_DNA"/>
</dbReference>